<comment type="caution">
    <text evidence="5">The sequence shown here is derived from an EMBL/GenBank/DDBJ whole genome shotgun (WGS) entry which is preliminary data.</text>
</comment>
<evidence type="ECO:0000313" key="6">
    <source>
        <dbReference type="Proteomes" id="UP001291623"/>
    </source>
</evidence>
<evidence type="ECO:0000256" key="3">
    <source>
        <dbReference type="ARBA" id="ARBA00022840"/>
    </source>
</evidence>
<dbReference type="GO" id="GO:0005524">
    <property type="term" value="F:ATP binding"/>
    <property type="evidence" value="ECO:0007669"/>
    <property type="project" value="UniProtKB-KW"/>
</dbReference>
<dbReference type="InterPro" id="IPR002182">
    <property type="entry name" value="NB-ARC"/>
</dbReference>
<gene>
    <name evidence="5" type="ORF">RND71_003933</name>
</gene>
<keyword evidence="2" id="KW-0611">Plant defense</keyword>
<keyword evidence="1" id="KW-0433">Leucine-rich repeat</keyword>
<evidence type="ECO:0000259" key="4">
    <source>
        <dbReference type="Pfam" id="PF00931"/>
    </source>
</evidence>
<dbReference type="GO" id="GO:0006952">
    <property type="term" value="P:defense response"/>
    <property type="evidence" value="ECO:0007669"/>
    <property type="project" value="UniProtKB-KW"/>
</dbReference>
<keyword evidence="6" id="KW-1185">Reference proteome</keyword>
<accession>A0AAE1SWW2</accession>
<protein>
    <recommendedName>
        <fullName evidence="4">NB-ARC domain-containing protein</fullName>
    </recommendedName>
</protein>
<keyword evidence="3" id="KW-0067">ATP-binding</keyword>
<keyword evidence="3" id="KW-0547">Nucleotide-binding</keyword>
<evidence type="ECO:0000313" key="5">
    <source>
        <dbReference type="EMBL" id="KAK4377637.1"/>
    </source>
</evidence>
<evidence type="ECO:0000256" key="1">
    <source>
        <dbReference type="ARBA" id="ARBA00022614"/>
    </source>
</evidence>
<dbReference type="InterPro" id="IPR042197">
    <property type="entry name" value="Apaf_helical"/>
</dbReference>
<dbReference type="Pfam" id="PF00931">
    <property type="entry name" value="NB-ARC"/>
    <property type="match status" value="1"/>
</dbReference>
<dbReference type="InterPro" id="IPR050905">
    <property type="entry name" value="Plant_NBS-LRR"/>
</dbReference>
<name>A0AAE1SWW2_9SOLA</name>
<dbReference type="PANTHER" id="PTHR33463">
    <property type="entry name" value="NB-ARC DOMAIN-CONTAINING PROTEIN-RELATED"/>
    <property type="match status" value="1"/>
</dbReference>
<reference evidence="5" key="1">
    <citation type="submission" date="2023-12" db="EMBL/GenBank/DDBJ databases">
        <title>Genome assembly of Anisodus tanguticus.</title>
        <authorList>
            <person name="Wang Y.-J."/>
        </authorList>
    </citation>
    <scope>NUCLEOTIDE SEQUENCE</scope>
    <source>
        <strain evidence="5">KB-2021</strain>
        <tissue evidence="5">Leaf</tissue>
    </source>
</reference>
<dbReference type="Proteomes" id="UP001291623">
    <property type="component" value="Unassembled WGS sequence"/>
</dbReference>
<dbReference type="InterPro" id="IPR027417">
    <property type="entry name" value="P-loop_NTPase"/>
</dbReference>
<feature type="domain" description="NB-ARC" evidence="4">
    <location>
        <begin position="2"/>
        <end position="95"/>
    </location>
</feature>
<dbReference type="GO" id="GO:0043531">
    <property type="term" value="F:ADP binding"/>
    <property type="evidence" value="ECO:0007669"/>
    <property type="project" value="InterPro"/>
</dbReference>
<dbReference type="Gene3D" id="3.40.50.300">
    <property type="entry name" value="P-loop containing nucleotide triphosphate hydrolases"/>
    <property type="match status" value="1"/>
</dbReference>
<dbReference type="Gene3D" id="1.10.8.430">
    <property type="entry name" value="Helical domain of apoptotic protease-activating factors"/>
    <property type="match status" value="1"/>
</dbReference>
<proteinExistence type="predicted"/>
<dbReference type="PANTHER" id="PTHR33463:SF198">
    <property type="entry name" value="RPP4C3"/>
    <property type="match status" value="1"/>
</dbReference>
<sequence>MVNVTQKPDLKRIQGEIAGGMGLRKLEGDNLWSRGDQLRSRLTGQDHVVLVILDDVWEALDLKRLGIPSGSNHDHRCKVTLTTHLRNVCETMEPQKIMKKAGNSVNNLSYTAKDVAKECKRLPLAIITIARAVKCKSKPSWEDALKQLQRSA</sequence>
<dbReference type="EMBL" id="JAVYJV010000002">
    <property type="protein sequence ID" value="KAK4377637.1"/>
    <property type="molecule type" value="Genomic_DNA"/>
</dbReference>
<evidence type="ECO:0000256" key="2">
    <source>
        <dbReference type="ARBA" id="ARBA00022821"/>
    </source>
</evidence>
<organism evidence="5 6">
    <name type="scientific">Anisodus tanguticus</name>
    <dbReference type="NCBI Taxonomy" id="243964"/>
    <lineage>
        <taxon>Eukaryota</taxon>
        <taxon>Viridiplantae</taxon>
        <taxon>Streptophyta</taxon>
        <taxon>Embryophyta</taxon>
        <taxon>Tracheophyta</taxon>
        <taxon>Spermatophyta</taxon>
        <taxon>Magnoliopsida</taxon>
        <taxon>eudicotyledons</taxon>
        <taxon>Gunneridae</taxon>
        <taxon>Pentapetalae</taxon>
        <taxon>asterids</taxon>
        <taxon>lamiids</taxon>
        <taxon>Solanales</taxon>
        <taxon>Solanaceae</taxon>
        <taxon>Solanoideae</taxon>
        <taxon>Hyoscyameae</taxon>
        <taxon>Anisodus</taxon>
    </lineage>
</organism>
<dbReference type="AlphaFoldDB" id="A0AAE1SWW2"/>
<dbReference type="SUPFAM" id="SSF52540">
    <property type="entry name" value="P-loop containing nucleoside triphosphate hydrolases"/>
    <property type="match status" value="1"/>
</dbReference>